<keyword evidence="7" id="KW-1185">Reference proteome</keyword>
<dbReference type="AlphaFoldDB" id="A3IT45"/>
<dbReference type="GO" id="GO:0032259">
    <property type="term" value="P:methylation"/>
    <property type="evidence" value="ECO:0007669"/>
    <property type="project" value="UniProtKB-KW"/>
</dbReference>
<comment type="catalytic activity">
    <reaction evidence="4">
        <text>a 2'-deoxyadenosine in DNA + S-adenosyl-L-methionine = an N(6)-methyl-2'-deoxyadenosine in DNA + S-adenosyl-L-homocysteine + H(+)</text>
        <dbReference type="Rhea" id="RHEA:15197"/>
        <dbReference type="Rhea" id="RHEA-COMP:12418"/>
        <dbReference type="Rhea" id="RHEA-COMP:12419"/>
        <dbReference type="ChEBI" id="CHEBI:15378"/>
        <dbReference type="ChEBI" id="CHEBI:57856"/>
        <dbReference type="ChEBI" id="CHEBI:59789"/>
        <dbReference type="ChEBI" id="CHEBI:90615"/>
        <dbReference type="ChEBI" id="CHEBI:90616"/>
        <dbReference type="EC" id="2.1.1.72"/>
    </reaction>
</comment>
<evidence type="ECO:0000256" key="1">
    <source>
        <dbReference type="ARBA" id="ARBA00011900"/>
    </source>
</evidence>
<keyword evidence="2" id="KW-0489">Methyltransferase</keyword>
<comment type="caution">
    <text evidence="6">The sequence shown here is derived from an EMBL/GenBank/DDBJ whole genome shotgun (WGS) entry which is preliminary data.</text>
</comment>
<dbReference type="EC" id="2.1.1.72" evidence="1"/>
<dbReference type="Pfam" id="PF12950">
    <property type="entry name" value="TaqI_C"/>
    <property type="match status" value="1"/>
</dbReference>
<sequence length="282" mass="33299">MLQLLDKLRNAGIPLGDYVNGRFYRGILTGFNEAFIIDKATKDRLISEYSSSAEVLKPFLRGRDVKRWVVNFAEQYLIKIESSENKKHPWSDKPDIEAEMIFSETYPAIYQWLNQYREQLIQRYDQGKYFWELRSCKYWDEFENNKIIIPSIIDNVEYLIDQQSYYTNDKTSICISDSLFYLIGLLNSQLLWWFIKYIAPERQNGFLEFKPMYVSQIPIPTATNKQDTEITEIVNKIIKIKNNNPDADVSNLEKEIDEIVYKLYELTPEEIAIVEGKEGKQC</sequence>
<dbReference type="eggNOG" id="COG0827">
    <property type="taxonomic scope" value="Bacteria"/>
</dbReference>
<reference evidence="6 7" key="1">
    <citation type="submission" date="2007-03" db="EMBL/GenBank/DDBJ databases">
        <authorList>
            <person name="Stal L."/>
            <person name="Ferriera S."/>
            <person name="Johnson J."/>
            <person name="Kravitz S."/>
            <person name="Beeson K."/>
            <person name="Sutton G."/>
            <person name="Rogers Y.-H."/>
            <person name="Friedman R."/>
            <person name="Frazier M."/>
            <person name="Venter J.C."/>
        </authorList>
    </citation>
    <scope>NUCLEOTIDE SEQUENCE [LARGE SCALE GENOMIC DNA]</scope>
    <source>
        <strain evidence="6 7">CCY0110</strain>
    </source>
</reference>
<evidence type="ECO:0000313" key="7">
    <source>
        <dbReference type="Proteomes" id="UP000003781"/>
    </source>
</evidence>
<dbReference type="InterPro" id="IPR050953">
    <property type="entry name" value="N4_N6_ade-DNA_methylase"/>
</dbReference>
<evidence type="ECO:0000256" key="2">
    <source>
        <dbReference type="ARBA" id="ARBA00022603"/>
    </source>
</evidence>
<organism evidence="6 7">
    <name type="scientific">Crocosphaera chwakensis CCY0110</name>
    <dbReference type="NCBI Taxonomy" id="391612"/>
    <lineage>
        <taxon>Bacteria</taxon>
        <taxon>Bacillati</taxon>
        <taxon>Cyanobacteriota</taxon>
        <taxon>Cyanophyceae</taxon>
        <taxon>Oscillatoriophycideae</taxon>
        <taxon>Chroococcales</taxon>
        <taxon>Aphanothecaceae</taxon>
        <taxon>Crocosphaera</taxon>
        <taxon>Crocosphaera chwakensis</taxon>
    </lineage>
</organism>
<feature type="domain" description="TaqI-like C-terminal specificity" evidence="5">
    <location>
        <begin position="57"/>
        <end position="219"/>
    </location>
</feature>
<dbReference type="PANTHER" id="PTHR33841">
    <property type="entry name" value="DNA METHYLTRANSFERASE YEEA-RELATED"/>
    <property type="match status" value="1"/>
</dbReference>
<dbReference type="RefSeq" id="WP_008276550.1">
    <property type="nucleotide sequence ID" value="NZ_AAXW01000026.1"/>
</dbReference>
<dbReference type="PANTHER" id="PTHR33841:SF1">
    <property type="entry name" value="DNA METHYLTRANSFERASE A"/>
    <property type="match status" value="1"/>
</dbReference>
<keyword evidence="3" id="KW-0808">Transferase</keyword>
<evidence type="ECO:0000313" key="6">
    <source>
        <dbReference type="EMBL" id="EAZ90349.1"/>
    </source>
</evidence>
<gene>
    <name evidence="6" type="ORF">CY0110_04763</name>
</gene>
<accession>A3IT45</accession>
<name>A3IT45_9CHRO</name>
<dbReference type="EMBL" id="AAXW01000026">
    <property type="protein sequence ID" value="EAZ90349.1"/>
    <property type="molecule type" value="Genomic_DNA"/>
</dbReference>
<dbReference type="InterPro" id="IPR025931">
    <property type="entry name" value="TaqI_C"/>
</dbReference>
<dbReference type="Proteomes" id="UP000003781">
    <property type="component" value="Unassembled WGS sequence"/>
</dbReference>
<proteinExistence type="predicted"/>
<evidence type="ECO:0000256" key="3">
    <source>
        <dbReference type="ARBA" id="ARBA00022679"/>
    </source>
</evidence>
<evidence type="ECO:0000256" key="4">
    <source>
        <dbReference type="ARBA" id="ARBA00047942"/>
    </source>
</evidence>
<dbReference type="GO" id="GO:0009007">
    <property type="term" value="F:site-specific DNA-methyltransferase (adenine-specific) activity"/>
    <property type="evidence" value="ECO:0007669"/>
    <property type="project" value="UniProtKB-EC"/>
</dbReference>
<evidence type="ECO:0000259" key="5">
    <source>
        <dbReference type="Pfam" id="PF12950"/>
    </source>
</evidence>
<protein>
    <recommendedName>
        <fullName evidence="1">site-specific DNA-methyltransferase (adenine-specific)</fullName>
        <ecNumber evidence="1">2.1.1.72</ecNumber>
    </recommendedName>
</protein>